<dbReference type="STRING" id="1513793.SAMN06296036_101241"/>
<dbReference type="GO" id="GO:0008676">
    <property type="term" value="F:3-deoxy-8-phosphooctulonate synthase activity"/>
    <property type="evidence" value="ECO:0007669"/>
    <property type="project" value="UniProtKB-EC"/>
</dbReference>
<comment type="similarity">
    <text evidence="4">Belongs to the KdsA family.</text>
</comment>
<dbReference type="InterPro" id="IPR006269">
    <property type="entry name" value="KDO8P_synthase"/>
</dbReference>
<dbReference type="GO" id="GO:0009103">
    <property type="term" value="P:lipopolysaccharide biosynthetic process"/>
    <property type="evidence" value="ECO:0007669"/>
    <property type="project" value="UniProtKB-UniPathway"/>
</dbReference>
<keyword evidence="6" id="KW-0963">Cytoplasm</keyword>
<evidence type="ECO:0000256" key="4">
    <source>
        <dbReference type="ARBA" id="ARBA00010499"/>
    </source>
</evidence>
<comment type="catalytic activity">
    <reaction evidence="8">
        <text>D-arabinose 5-phosphate + phosphoenolpyruvate + H2O = 3-deoxy-alpha-D-manno-2-octulosonate-8-phosphate + phosphate</text>
        <dbReference type="Rhea" id="RHEA:14053"/>
        <dbReference type="ChEBI" id="CHEBI:15377"/>
        <dbReference type="ChEBI" id="CHEBI:43474"/>
        <dbReference type="ChEBI" id="CHEBI:57693"/>
        <dbReference type="ChEBI" id="CHEBI:58702"/>
        <dbReference type="ChEBI" id="CHEBI:85985"/>
        <dbReference type="EC" id="2.5.1.55"/>
    </reaction>
</comment>
<evidence type="ECO:0000256" key="5">
    <source>
        <dbReference type="ARBA" id="ARBA00012693"/>
    </source>
</evidence>
<dbReference type="PANTHER" id="PTHR21057">
    <property type="entry name" value="PHOSPHO-2-DEHYDRO-3-DEOXYHEPTONATE ALDOLASE"/>
    <property type="match status" value="1"/>
</dbReference>
<reference evidence="11" key="1">
    <citation type="submission" date="2017-04" db="EMBL/GenBank/DDBJ databases">
        <authorList>
            <person name="Varghese N."/>
            <person name="Submissions S."/>
        </authorList>
    </citation>
    <scope>NUCLEOTIDE SEQUENCE [LARGE SCALE GENOMIC DNA]</scope>
    <source>
        <strain evidence="11">RKEM611</strain>
    </source>
</reference>
<dbReference type="RefSeq" id="WP_132314632.1">
    <property type="nucleotide sequence ID" value="NZ_FWZT01000001.1"/>
</dbReference>
<evidence type="ECO:0000256" key="3">
    <source>
        <dbReference type="ARBA" id="ARBA00004845"/>
    </source>
</evidence>
<protein>
    <recommendedName>
        <fullName evidence="5">3-deoxy-8-phosphooctulonate synthase</fullName>
        <ecNumber evidence="5">2.5.1.55</ecNumber>
    </recommendedName>
</protein>
<keyword evidence="11" id="KW-1185">Reference proteome</keyword>
<evidence type="ECO:0000259" key="9">
    <source>
        <dbReference type="Pfam" id="PF00793"/>
    </source>
</evidence>
<comment type="subcellular location">
    <subcellularLocation>
        <location evidence="1">Cytoplasm</location>
    </subcellularLocation>
</comment>
<dbReference type="Gene3D" id="3.20.20.70">
    <property type="entry name" value="Aldolase class I"/>
    <property type="match status" value="1"/>
</dbReference>
<sequence>MSQLQFEQNGDKPVIIAGPCMAESKELVDEVANRMKELADELDFEYVFKASFDKANRTSITSDRGPGWHLARPWFEGIRDRLGVSALTDIHETPQVSAVAEVCDVLQIPAFLCRQTDLLVAAVETGRAVNVKKGQFLDPQSTNHITKKVRAVCESRHLKENLALTERGSSFGYGNLVVDMRGLKIMSDTGAATIFDVTHSLQLPSTGGKSGEVSGGLREFAPVLARAAVATGYLQGLFIEVHPEPAKAKSDAATQLSIEQASSLIRSLLPLWHQAKELKREDNRFS</sequence>
<dbReference type="Proteomes" id="UP000192907">
    <property type="component" value="Unassembled WGS sequence"/>
</dbReference>
<dbReference type="InterPro" id="IPR006218">
    <property type="entry name" value="DAHP1/KDSA"/>
</dbReference>
<organism evidence="10 11">
    <name type="scientific">Pseudobacteriovorax antillogorgiicola</name>
    <dbReference type="NCBI Taxonomy" id="1513793"/>
    <lineage>
        <taxon>Bacteria</taxon>
        <taxon>Pseudomonadati</taxon>
        <taxon>Bdellovibrionota</taxon>
        <taxon>Oligoflexia</taxon>
        <taxon>Oligoflexales</taxon>
        <taxon>Pseudobacteriovoracaceae</taxon>
        <taxon>Pseudobacteriovorax</taxon>
    </lineage>
</organism>
<evidence type="ECO:0000256" key="1">
    <source>
        <dbReference type="ARBA" id="ARBA00004496"/>
    </source>
</evidence>
<dbReference type="EC" id="2.5.1.55" evidence="5"/>
<keyword evidence="7" id="KW-0808">Transferase</keyword>
<dbReference type="SUPFAM" id="SSF51569">
    <property type="entry name" value="Aldolase"/>
    <property type="match status" value="1"/>
</dbReference>
<dbReference type="InterPro" id="IPR013785">
    <property type="entry name" value="Aldolase_TIM"/>
</dbReference>
<dbReference type="UniPathway" id="UPA00030"/>
<evidence type="ECO:0000256" key="6">
    <source>
        <dbReference type="ARBA" id="ARBA00022490"/>
    </source>
</evidence>
<dbReference type="NCBIfam" id="TIGR01362">
    <property type="entry name" value="KDO8P_synth"/>
    <property type="match status" value="1"/>
</dbReference>
<name>A0A1Y6B839_9BACT</name>
<gene>
    <name evidence="10" type="ORF">SAMN06296036_101241</name>
</gene>
<evidence type="ECO:0000256" key="8">
    <source>
        <dbReference type="ARBA" id="ARBA00049112"/>
    </source>
</evidence>
<dbReference type="NCBIfam" id="NF003543">
    <property type="entry name" value="PRK05198.1"/>
    <property type="match status" value="1"/>
</dbReference>
<dbReference type="OrthoDB" id="5289635at2"/>
<feature type="domain" description="DAHP synthetase I/KDSA" evidence="9">
    <location>
        <begin position="9"/>
        <end position="263"/>
    </location>
</feature>
<comment type="pathway">
    <text evidence="2">Bacterial outer membrane biogenesis; lipopolysaccharide biosynthesis.</text>
</comment>
<dbReference type="GO" id="GO:0005737">
    <property type="term" value="C:cytoplasm"/>
    <property type="evidence" value="ECO:0007669"/>
    <property type="project" value="UniProtKB-SubCell"/>
</dbReference>
<dbReference type="UniPathway" id="UPA00357">
    <property type="reaction ID" value="UER00474"/>
</dbReference>
<dbReference type="Pfam" id="PF00793">
    <property type="entry name" value="DAHP_synth_1"/>
    <property type="match status" value="1"/>
</dbReference>
<dbReference type="AlphaFoldDB" id="A0A1Y6B839"/>
<dbReference type="EMBL" id="FWZT01000001">
    <property type="protein sequence ID" value="SME89209.1"/>
    <property type="molecule type" value="Genomic_DNA"/>
</dbReference>
<evidence type="ECO:0000256" key="2">
    <source>
        <dbReference type="ARBA" id="ARBA00004756"/>
    </source>
</evidence>
<evidence type="ECO:0000313" key="11">
    <source>
        <dbReference type="Proteomes" id="UP000192907"/>
    </source>
</evidence>
<evidence type="ECO:0000313" key="10">
    <source>
        <dbReference type="EMBL" id="SME89209.1"/>
    </source>
</evidence>
<proteinExistence type="inferred from homology"/>
<accession>A0A1Y6B839</accession>
<comment type="pathway">
    <text evidence="3">Carbohydrate biosynthesis; 3-deoxy-D-manno-octulosonate biosynthesis; 3-deoxy-D-manno-octulosonate from D-ribulose 5-phosphate: step 2/3.</text>
</comment>
<evidence type="ECO:0000256" key="7">
    <source>
        <dbReference type="ARBA" id="ARBA00022679"/>
    </source>
</evidence>